<evidence type="ECO:0000313" key="2">
    <source>
        <dbReference type="Proteomes" id="UP000018159"/>
    </source>
</evidence>
<comment type="caution">
    <text evidence="1">The sequence shown here is derived from an EMBL/GenBank/DDBJ whole genome shotgun (WGS) entry which is preliminary data.</text>
</comment>
<dbReference type="AlphaFoldDB" id="V6AVM5"/>
<protein>
    <submittedName>
        <fullName evidence="1">AN1-type Zinc finger protein</fullName>
    </submittedName>
</protein>
<reference evidence="1 2" key="1">
    <citation type="journal article" date="2013" name="PLoS ONE">
        <title>Enrichment and Genome Sequence of the Group I.1a Ammonia-Oxidizing Archaeon ?Ca. Nitrosotenuis uzonensis? Representing a Clade Globally.</title>
        <authorList>
            <person name="Lebedeva E.V."/>
            <person name="Hatzenpichler R."/>
            <person name="Pelletier E."/>
            <person name="Schuster N."/>
            <person name="Hauzmayer S."/>
            <person name="Bulaev A."/>
            <person name="Grigor'eva N.V."/>
            <person name="Galushko A."/>
            <person name="Schmid M."/>
            <person name="Palatinszky M."/>
            <person name="Le Paslier D."/>
            <person name="Daims H."/>
            <person name="Wagner M."/>
        </authorList>
    </citation>
    <scope>NUCLEOTIDE SEQUENCE [LARGE SCALE GENOMIC DNA]</scope>
    <source>
        <strain evidence="1 2">N4</strain>
    </source>
</reference>
<name>V6AVM5_9ARCH</name>
<keyword evidence="2" id="KW-1185">Reference proteome</keyword>
<dbReference type="STRING" id="1407055.NITUZ_60151"/>
<accession>V6AVM5</accession>
<organism evidence="1 2">
    <name type="scientific">Candidatus Nitrosotenuis uzonensis</name>
    <dbReference type="NCBI Taxonomy" id="1407055"/>
    <lineage>
        <taxon>Archaea</taxon>
        <taxon>Nitrososphaerota</taxon>
        <taxon>Candidatus Nitrosotenuis</taxon>
    </lineage>
</organism>
<sequence length="31" mass="3771">MKLTSIRARKFGEKKVVREQKGGFFKKIFRR</sequence>
<dbReference type="Proteomes" id="UP000018159">
    <property type="component" value="Unassembled WGS sequence"/>
</dbReference>
<proteinExistence type="predicted"/>
<gene>
    <name evidence="1" type="ORF">NITUZ_60151</name>
</gene>
<dbReference type="EMBL" id="CBTY010000011">
    <property type="protein sequence ID" value="CDI06624.1"/>
    <property type="molecule type" value="Genomic_DNA"/>
</dbReference>
<evidence type="ECO:0000313" key="1">
    <source>
        <dbReference type="EMBL" id="CDI06624.1"/>
    </source>
</evidence>